<dbReference type="GeneID" id="85226335"/>
<dbReference type="PANTHER" id="PTHR11787">
    <property type="entry name" value="RAB GDP-DISSOCIATION INHIBITOR"/>
    <property type="match status" value="1"/>
</dbReference>
<dbReference type="InterPro" id="IPR036188">
    <property type="entry name" value="FAD/NAD-bd_sf"/>
</dbReference>
<dbReference type="PANTHER" id="PTHR11787:SF4">
    <property type="entry name" value="CHM, RAB ESCORT PROTEIN 1"/>
    <property type="match status" value="1"/>
</dbReference>
<dbReference type="GO" id="GO:0016192">
    <property type="term" value="P:vesicle-mediated transport"/>
    <property type="evidence" value="ECO:0007669"/>
    <property type="project" value="TreeGrafter"/>
</dbReference>
<evidence type="ECO:0008006" key="5">
    <source>
        <dbReference type="Google" id="ProtNLM"/>
    </source>
</evidence>
<dbReference type="PRINTS" id="PR00891">
    <property type="entry name" value="RABGDIREP"/>
</dbReference>
<dbReference type="Proteomes" id="UP001217754">
    <property type="component" value="Chromosome 4"/>
</dbReference>
<feature type="region of interest" description="Disordered" evidence="2">
    <location>
        <begin position="478"/>
        <end position="516"/>
    </location>
</feature>
<dbReference type="EMBL" id="CP119961">
    <property type="protein sequence ID" value="WFD39704.1"/>
    <property type="molecule type" value="Genomic_DNA"/>
</dbReference>
<dbReference type="SUPFAM" id="SSF51905">
    <property type="entry name" value="FAD/NAD(P)-binding domain"/>
    <property type="match status" value="1"/>
</dbReference>
<evidence type="ECO:0000256" key="2">
    <source>
        <dbReference type="SAM" id="MobiDB-lite"/>
    </source>
</evidence>
<dbReference type="Gene3D" id="1.10.405.10">
    <property type="entry name" value="Guanine Nucleotide Dissociation Inhibitor, domain 1"/>
    <property type="match status" value="1"/>
</dbReference>
<dbReference type="AlphaFoldDB" id="A0AAF0JBA6"/>
<proteinExistence type="inferred from homology"/>
<keyword evidence="4" id="KW-1185">Reference proteome</keyword>
<accession>A0AAF0JBA6</accession>
<dbReference type="Gene3D" id="3.30.519.10">
    <property type="entry name" value="Guanine Nucleotide Dissociation Inhibitor, domain 2"/>
    <property type="match status" value="1"/>
</dbReference>
<dbReference type="RefSeq" id="XP_060122601.1">
    <property type="nucleotide sequence ID" value="XM_060266618.1"/>
</dbReference>
<evidence type="ECO:0000313" key="4">
    <source>
        <dbReference type="Proteomes" id="UP001217754"/>
    </source>
</evidence>
<name>A0AAF0JBA6_9BASI</name>
<dbReference type="Gene3D" id="3.50.50.60">
    <property type="entry name" value="FAD/NAD(P)-binding domain"/>
    <property type="match status" value="1"/>
</dbReference>
<gene>
    <name evidence="3" type="ORF">MJAP1_002684</name>
</gene>
<evidence type="ECO:0000313" key="3">
    <source>
        <dbReference type="EMBL" id="WFD39704.1"/>
    </source>
</evidence>
<evidence type="ECO:0000256" key="1">
    <source>
        <dbReference type="ARBA" id="ARBA00005593"/>
    </source>
</evidence>
<dbReference type="GO" id="GO:0007264">
    <property type="term" value="P:small GTPase-mediated signal transduction"/>
    <property type="evidence" value="ECO:0007669"/>
    <property type="project" value="InterPro"/>
</dbReference>
<dbReference type="GO" id="GO:0005092">
    <property type="term" value="F:GDP-dissociation inhibitor activity"/>
    <property type="evidence" value="ECO:0007669"/>
    <property type="project" value="InterPro"/>
</dbReference>
<dbReference type="InterPro" id="IPR018203">
    <property type="entry name" value="GDP_dissociation_inhibitor"/>
</dbReference>
<dbReference type="GO" id="GO:0005968">
    <property type="term" value="C:Rab-protein geranylgeranyltransferase complex"/>
    <property type="evidence" value="ECO:0007669"/>
    <property type="project" value="TreeGrafter"/>
</dbReference>
<sequence>MEALDVIVLGTGVPEAVLSAALSRAGQRVLHVDEAQYYGSEWASLTLTELCDWAAKHGATVEFGGAQGMPDALAAVDRHYSLSVRPALLPAHGPMIEALVRSNVAAYATFRLLERVGVYNDGHMERVPSSKSEIFRHKGISLPDKRRLMRFLQLATEAPPDEKLADVLHSLDLAPALQRAVQYGVCLAWNGEERADTALARTRQALQGLGRYGDAAYLVGQYGGAGELAQGFCRASAVKGGTFILGHAVESLVHQDGQWVLRLADIDTTFCAKTLACTPEAWAEATRQEAPPRDVAYYEHLALVVTAQPIDWARLAEAVDAPPETALVVLPPGSVPGPNANAIMVLMQGEGTFSCPKGQYVYYLVTHAETDAQQLKNAVELLLTFLEEGETQALITMHYARPIPKTHAAVPAPAYIDTSAVPSTTTRSSLFLEDSGPYQPIANPTETLDRAVEGAEHAFWQLFSPDARTAAIDAAHSRKRYHEPADYQGRGGAEPELGRAPPKADVEFFAPEEDES</sequence>
<dbReference type="GO" id="GO:0005634">
    <property type="term" value="C:nucleus"/>
    <property type="evidence" value="ECO:0007669"/>
    <property type="project" value="TreeGrafter"/>
</dbReference>
<organism evidence="3 4">
    <name type="scientific">Malassezia japonica</name>
    <dbReference type="NCBI Taxonomy" id="223818"/>
    <lineage>
        <taxon>Eukaryota</taxon>
        <taxon>Fungi</taxon>
        <taxon>Dikarya</taxon>
        <taxon>Basidiomycota</taxon>
        <taxon>Ustilaginomycotina</taxon>
        <taxon>Malasseziomycetes</taxon>
        <taxon>Malasseziales</taxon>
        <taxon>Malasseziaceae</taxon>
        <taxon>Malassezia</taxon>
    </lineage>
</organism>
<reference evidence="3" key="1">
    <citation type="submission" date="2023-03" db="EMBL/GenBank/DDBJ databases">
        <title>Mating type loci evolution in Malassezia.</title>
        <authorList>
            <person name="Coelho M.A."/>
        </authorList>
    </citation>
    <scope>NUCLEOTIDE SEQUENCE</scope>
    <source>
        <strain evidence="3">CBS 9431</strain>
    </source>
</reference>
<dbReference type="GO" id="GO:0005829">
    <property type="term" value="C:cytosol"/>
    <property type="evidence" value="ECO:0007669"/>
    <property type="project" value="TreeGrafter"/>
</dbReference>
<comment type="similarity">
    <text evidence="1">Belongs to the Rab GDI family.</text>
</comment>
<dbReference type="Pfam" id="PF00996">
    <property type="entry name" value="GDI"/>
    <property type="match status" value="1"/>
</dbReference>
<protein>
    <recommendedName>
        <fullName evidence="5">Rab proteins geranylgeranyltransferase component A</fullName>
    </recommendedName>
</protein>